<accession>B4D636</accession>
<dbReference type="AlphaFoldDB" id="B4D636"/>
<keyword evidence="2" id="KW-1185">Reference proteome</keyword>
<organism evidence="1 2">
    <name type="scientific">Chthoniobacter flavus Ellin428</name>
    <dbReference type="NCBI Taxonomy" id="497964"/>
    <lineage>
        <taxon>Bacteria</taxon>
        <taxon>Pseudomonadati</taxon>
        <taxon>Verrucomicrobiota</taxon>
        <taxon>Spartobacteria</taxon>
        <taxon>Chthoniobacterales</taxon>
        <taxon>Chthoniobacteraceae</taxon>
        <taxon>Chthoniobacter</taxon>
    </lineage>
</organism>
<gene>
    <name evidence="1" type="ORF">CfE428DRAFT_4375</name>
</gene>
<comment type="caution">
    <text evidence="1">The sequence shown here is derived from an EMBL/GenBank/DDBJ whole genome shotgun (WGS) entry which is preliminary data.</text>
</comment>
<name>B4D636_9BACT</name>
<reference evidence="1 2" key="1">
    <citation type="journal article" date="2011" name="J. Bacteriol.">
        <title>Genome sequence of Chthoniobacter flavus Ellin428, an aerobic heterotrophic soil bacterium.</title>
        <authorList>
            <person name="Kant R."/>
            <person name="van Passel M.W."/>
            <person name="Palva A."/>
            <person name="Lucas S."/>
            <person name="Lapidus A."/>
            <person name="Glavina Del Rio T."/>
            <person name="Dalin E."/>
            <person name="Tice H."/>
            <person name="Bruce D."/>
            <person name="Goodwin L."/>
            <person name="Pitluck S."/>
            <person name="Larimer F.W."/>
            <person name="Land M.L."/>
            <person name="Hauser L."/>
            <person name="Sangwan P."/>
            <person name="de Vos W.M."/>
            <person name="Janssen P.H."/>
            <person name="Smidt H."/>
        </authorList>
    </citation>
    <scope>NUCLEOTIDE SEQUENCE [LARGE SCALE GENOMIC DNA]</scope>
    <source>
        <strain evidence="1 2">Ellin428</strain>
    </source>
</reference>
<dbReference type="SUPFAM" id="SSF52540">
    <property type="entry name" value="P-loop containing nucleoside triphosphate hydrolases"/>
    <property type="match status" value="1"/>
</dbReference>
<proteinExistence type="predicted"/>
<dbReference type="InParanoid" id="B4D636"/>
<evidence type="ECO:0000313" key="2">
    <source>
        <dbReference type="Proteomes" id="UP000005824"/>
    </source>
</evidence>
<dbReference type="Proteomes" id="UP000005824">
    <property type="component" value="Unassembled WGS sequence"/>
</dbReference>
<dbReference type="EMBL" id="ABVL01000014">
    <property type="protein sequence ID" value="EDY18239.1"/>
    <property type="molecule type" value="Genomic_DNA"/>
</dbReference>
<dbReference type="InterPro" id="IPR027417">
    <property type="entry name" value="P-loop_NTPase"/>
</dbReference>
<protein>
    <submittedName>
        <fullName evidence="1">Uncharacterized protein</fullName>
    </submittedName>
</protein>
<sequence length="37" mass="4151">MPSLYVIAGPNGAGKTTFVRDFLRYDFAVLDFLKITL</sequence>
<evidence type="ECO:0000313" key="1">
    <source>
        <dbReference type="EMBL" id="EDY18239.1"/>
    </source>
</evidence>